<protein>
    <submittedName>
        <fullName evidence="2">Uncharacterized protein DUF4959</fullName>
    </submittedName>
</protein>
<feature type="domain" description="DUF4959" evidence="1">
    <location>
        <begin position="35"/>
        <end position="116"/>
    </location>
</feature>
<dbReference type="Proteomes" id="UP000283387">
    <property type="component" value="Unassembled WGS sequence"/>
</dbReference>
<dbReference type="InterPro" id="IPR032527">
    <property type="entry name" value="DUF4959"/>
</dbReference>
<dbReference type="Gene3D" id="2.60.120.260">
    <property type="entry name" value="Galactose-binding domain-like"/>
    <property type="match status" value="1"/>
</dbReference>
<organism evidence="2 3">
    <name type="scientific">Mangrovibacterium diazotrophicum</name>
    <dbReference type="NCBI Taxonomy" id="1261403"/>
    <lineage>
        <taxon>Bacteria</taxon>
        <taxon>Pseudomonadati</taxon>
        <taxon>Bacteroidota</taxon>
        <taxon>Bacteroidia</taxon>
        <taxon>Marinilabiliales</taxon>
        <taxon>Prolixibacteraceae</taxon>
        <taxon>Mangrovibacterium</taxon>
    </lineage>
</organism>
<name>A0A419VUH2_9BACT</name>
<accession>A0A419VUH2</accession>
<reference evidence="2 3" key="1">
    <citation type="submission" date="2018-09" db="EMBL/GenBank/DDBJ databases">
        <title>Genomic Encyclopedia of Archaeal and Bacterial Type Strains, Phase II (KMG-II): from individual species to whole genera.</title>
        <authorList>
            <person name="Goeker M."/>
        </authorList>
    </citation>
    <scope>NUCLEOTIDE SEQUENCE [LARGE SCALE GENOMIC DNA]</scope>
    <source>
        <strain evidence="2 3">DSM 27148</strain>
    </source>
</reference>
<keyword evidence="3" id="KW-1185">Reference proteome</keyword>
<dbReference type="PROSITE" id="PS51257">
    <property type="entry name" value="PROKAR_LIPOPROTEIN"/>
    <property type="match status" value="1"/>
</dbReference>
<evidence type="ECO:0000313" key="2">
    <source>
        <dbReference type="EMBL" id="RKD85149.1"/>
    </source>
</evidence>
<dbReference type="Pfam" id="PF16323">
    <property type="entry name" value="DUF4959"/>
    <property type="match status" value="1"/>
</dbReference>
<gene>
    <name evidence="2" type="ORF">BC643_4668</name>
</gene>
<dbReference type="OrthoDB" id="1001598at2"/>
<evidence type="ECO:0000259" key="1">
    <source>
        <dbReference type="Pfam" id="PF16323"/>
    </source>
</evidence>
<comment type="caution">
    <text evidence="2">The sequence shown here is derived from an EMBL/GenBank/DDBJ whole genome shotgun (WGS) entry which is preliminary data.</text>
</comment>
<dbReference type="AlphaFoldDB" id="A0A419VUH2"/>
<proteinExistence type="predicted"/>
<dbReference type="EMBL" id="RAPN01000006">
    <property type="protein sequence ID" value="RKD85149.1"/>
    <property type="molecule type" value="Genomic_DNA"/>
</dbReference>
<sequence length="440" mass="49591">MMKKYFLILFMASLLFSCSDDEKLLFDVDLADLAVSFEPFEGGAYLNYSLPANTAIYGIQAKYKDYKGQELVVKGTHTNNQLELFGFNEAQTEVPVEISLLDLEGNASETVTRTFNTKSSAAFSVFDELEVNPHWNGFRVSYPAFEGRAEGIVNIYYIGVNPKTNLIDSLLVSSLPFAADGYTVKYADLEDESIDAVTVIVKSEDARGNVVKKKIFEDVAVSHAGQFPSGNIGFSGSSEENDTKKRGWMYLFDGDVRGSQCLLKGDDKKDYSYRSLAGAEFDGNNVITLDLQNEHEIAWIRIYSHLSAKIPNSFTSGRTLMTMKLEYQFFYPNSVTLYGTNDTDAPEAEWDEISSFYESATLDRESRWTAPAFDEETYLTVDEYDLFQDSDPNYIQLNCDITGLSYRYLKVKINETYYSGNYGLTGVFGMEELEVYVKPE</sequence>
<evidence type="ECO:0000313" key="3">
    <source>
        <dbReference type="Proteomes" id="UP000283387"/>
    </source>
</evidence>